<dbReference type="EMBL" id="RSDO01000014">
    <property type="protein sequence ID" value="RRR51709.1"/>
    <property type="molecule type" value="Genomic_DNA"/>
</dbReference>
<proteinExistence type="inferred from homology"/>
<keyword evidence="3" id="KW-0808">Transferase</keyword>
<evidence type="ECO:0000259" key="2">
    <source>
        <dbReference type="Pfam" id="PF00535"/>
    </source>
</evidence>
<dbReference type="Pfam" id="PF00535">
    <property type="entry name" value="Glycos_transf_2"/>
    <property type="match status" value="1"/>
</dbReference>
<evidence type="ECO:0000313" key="4">
    <source>
        <dbReference type="Proteomes" id="UP000274117"/>
    </source>
</evidence>
<comment type="caution">
    <text evidence="3">The sequence shown here is derived from an EMBL/GenBank/DDBJ whole genome shotgun (WGS) entry which is preliminary data.</text>
</comment>
<dbReference type="InterPro" id="IPR029044">
    <property type="entry name" value="Nucleotide-diphossugar_trans"/>
</dbReference>
<comment type="similarity">
    <text evidence="1">Belongs to the glycosyltransferase 2 family.</text>
</comment>
<dbReference type="PANTHER" id="PTHR43685:SF11">
    <property type="entry name" value="GLYCOSYLTRANSFERASE TAGX-RELATED"/>
    <property type="match status" value="1"/>
</dbReference>
<organism evidence="3 4">
    <name type="scientific">Streptococcus suis</name>
    <dbReference type="NCBI Taxonomy" id="1307"/>
    <lineage>
        <taxon>Bacteria</taxon>
        <taxon>Bacillati</taxon>
        <taxon>Bacillota</taxon>
        <taxon>Bacilli</taxon>
        <taxon>Lactobacillales</taxon>
        <taxon>Streptococcaceae</taxon>
        <taxon>Streptococcus</taxon>
    </lineage>
</organism>
<dbReference type="GO" id="GO:0016740">
    <property type="term" value="F:transferase activity"/>
    <property type="evidence" value="ECO:0007669"/>
    <property type="project" value="UniProtKB-KW"/>
</dbReference>
<accession>A0A426TC16</accession>
<reference evidence="3 4" key="1">
    <citation type="submission" date="2018-11" db="EMBL/GenBank/DDBJ databases">
        <authorList>
            <person name="Stevens M.J."/>
            <person name="Cernela N."/>
            <person name="Spoerry Serrano N."/>
            <person name="Schmitt S."/>
            <person name="Schrenzel J."/>
            <person name="Stephan R."/>
        </authorList>
    </citation>
    <scope>NUCLEOTIDE SEQUENCE [LARGE SCALE GENOMIC DNA]</scope>
    <source>
        <strain evidence="3 4">PP422</strain>
    </source>
</reference>
<dbReference type="Gene3D" id="3.90.550.10">
    <property type="entry name" value="Spore Coat Polysaccharide Biosynthesis Protein SpsA, Chain A"/>
    <property type="match status" value="1"/>
</dbReference>
<dbReference type="InterPro" id="IPR001173">
    <property type="entry name" value="Glyco_trans_2-like"/>
</dbReference>
<dbReference type="SUPFAM" id="SSF53448">
    <property type="entry name" value="Nucleotide-diphospho-sugar transferases"/>
    <property type="match status" value="1"/>
</dbReference>
<name>A0A426TC16_STRSU</name>
<protein>
    <submittedName>
        <fullName evidence="3">Glycosyltransferase family 2 protein</fullName>
    </submittedName>
</protein>
<feature type="domain" description="Glycosyltransferase 2-like" evidence="2">
    <location>
        <begin position="7"/>
        <end position="119"/>
    </location>
</feature>
<sequence>MSLPLISVVIPNYNRGHLLQEVLKSVISQTYSNWEIIVVDDFSTDDSLAVLKQLQEQIPQLIVHQLAENSGANVCRNKGVELAKGELIAFLDSDDYFLPSKLEKQELIFRKYPEVGFVVTGFGSTAIHVPSEGLLNVGDTILQNNLGGFSTLMVKKSLFLQIGGLDNSLLSCQDWDLFLKLLEVSKGYKILEDLVVYEIQNDSISKNSNKVIQGYQVVSKRAAEINSRLKLVPERKLASYQEYYLALRYYGLRDIGQVRHHLWQSLRIQPTPLAAIYLLVSCFGWQALRGFINLKNKIK</sequence>
<dbReference type="CDD" id="cd00761">
    <property type="entry name" value="Glyco_tranf_GTA_type"/>
    <property type="match status" value="1"/>
</dbReference>
<evidence type="ECO:0000256" key="1">
    <source>
        <dbReference type="ARBA" id="ARBA00006739"/>
    </source>
</evidence>
<gene>
    <name evidence="3" type="ORF">EI998_08010</name>
</gene>
<evidence type="ECO:0000313" key="3">
    <source>
        <dbReference type="EMBL" id="RRR51709.1"/>
    </source>
</evidence>
<dbReference type="PANTHER" id="PTHR43685">
    <property type="entry name" value="GLYCOSYLTRANSFERASE"/>
    <property type="match status" value="1"/>
</dbReference>
<dbReference type="Proteomes" id="UP000274117">
    <property type="component" value="Unassembled WGS sequence"/>
</dbReference>
<dbReference type="InterPro" id="IPR050834">
    <property type="entry name" value="Glycosyltransf_2"/>
</dbReference>
<dbReference type="AlphaFoldDB" id="A0A426TC16"/>
<reference evidence="3 4" key="2">
    <citation type="submission" date="2018-12" db="EMBL/GenBank/DDBJ databases">
        <title>Whole-genome sequences of fifteen clinical Streptococcus suis strains isolated from pigs between 2006 and 2018.</title>
        <authorList>
            <person name="Stevens M.J.A."/>
            <person name="Cernela N."/>
            <person name="Spoerry Serrano N."/>
            <person name="Schmitt S."/>
            <person name="Schrenzel J."/>
            <person name="Stephan R."/>
        </authorList>
    </citation>
    <scope>NUCLEOTIDE SEQUENCE [LARGE SCALE GENOMIC DNA]</scope>
    <source>
        <strain evidence="3 4">PP422</strain>
    </source>
</reference>